<reference evidence="1" key="2">
    <citation type="submission" date="2021-02" db="EMBL/GenBank/DDBJ databases">
        <authorList>
            <person name="Kimball J.A."/>
            <person name="Haas M.W."/>
            <person name="Macchietto M."/>
            <person name="Kono T."/>
            <person name="Duquette J."/>
            <person name="Shao M."/>
        </authorList>
    </citation>
    <scope>NUCLEOTIDE SEQUENCE</scope>
    <source>
        <tissue evidence="1">Fresh leaf tissue</tissue>
    </source>
</reference>
<name>A0A8J6BTW6_ZIZPA</name>
<reference evidence="1" key="1">
    <citation type="journal article" date="2021" name="bioRxiv">
        <title>Whole Genome Assembly and Annotation of Northern Wild Rice, Zizania palustris L., Supports a Whole Genome Duplication in the Zizania Genus.</title>
        <authorList>
            <person name="Haas M."/>
            <person name="Kono T."/>
            <person name="Macchietto M."/>
            <person name="Millas R."/>
            <person name="McGilp L."/>
            <person name="Shao M."/>
            <person name="Duquette J."/>
            <person name="Hirsch C.N."/>
            <person name="Kimball J."/>
        </authorList>
    </citation>
    <scope>NUCLEOTIDE SEQUENCE</scope>
    <source>
        <tissue evidence="1">Fresh leaf tissue</tissue>
    </source>
</reference>
<accession>A0A8J6BTW6</accession>
<protein>
    <submittedName>
        <fullName evidence="1">Uncharacterized protein</fullName>
    </submittedName>
</protein>
<dbReference type="AlphaFoldDB" id="A0A8J6BTW6"/>
<keyword evidence="2" id="KW-1185">Reference proteome</keyword>
<dbReference type="Proteomes" id="UP000729402">
    <property type="component" value="Unassembled WGS sequence"/>
</dbReference>
<gene>
    <name evidence="1" type="ORF">GUJ93_ZPchr0012g19563</name>
</gene>
<dbReference type="EMBL" id="JAAALK010000080">
    <property type="protein sequence ID" value="KAG8095354.1"/>
    <property type="molecule type" value="Genomic_DNA"/>
</dbReference>
<evidence type="ECO:0000313" key="1">
    <source>
        <dbReference type="EMBL" id="KAG8095354.1"/>
    </source>
</evidence>
<comment type="caution">
    <text evidence="1">The sequence shown here is derived from an EMBL/GenBank/DDBJ whole genome shotgun (WGS) entry which is preliminary data.</text>
</comment>
<sequence length="83" mass="8806">MDYETVAAKRCFWRVLVAEKAGSPMVGPTAACAWLISTAGTLLHVASFFLCAGPPTTQLKTPVVANAQPRQLLFGWNQVVSGG</sequence>
<organism evidence="1 2">
    <name type="scientific">Zizania palustris</name>
    <name type="common">Northern wild rice</name>
    <dbReference type="NCBI Taxonomy" id="103762"/>
    <lineage>
        <taxon>Eukaryota</taxon>
        <taxon>Viridiplantae</taxon>
        <taxon>Streptophyta</taxon>
        <taxon>Embryophyta</taxon>
        <taxon>Tracheophyta</taxon>
        <taxon>Spermatophyta</taxon>
        <taxon>Magnoliopsida</taxon>
        <taxon>Liliopsida</taxon>
        <taxon>Poales</taxon>
        <taxon>Poaceae</taxon>
        <taxon>BOP clade</taxon>
        <taxon>Oryzoideae</taxon>
        <taxon>Oryzeae</taxon>
        <taxon>Zizaniinae</taxon>
        <taxon>Zizania</taxon>
    </lineage>
</organism>
<proteinExistence type="predicted"/>
<evidence type="ECO:0000313" key="2">
    <source>
        <dbReference type="Proteomes" id="UP000729402"/>
    </source>
</evidence>